<reference evidence="1" key="1">
    <citation type="journal article" date="2021" name="Proc. Natl. Acad. Sci. U.S.A.">
        <title>A Catalog of Tens of Thousands of Viruses from Human Metagenomes Reveals Hidden Associations with Chronic Diseases.</title>
        <authorList>
            <person name="Tisza M.J."/>
            <person name="Buck C.B."/>
        </authorList>
    </citation>
    <scope>NUCLEOTIDE SEQUENCE</scope>
    <source>
        <strain evidence="1">Ct6d71</strain>
    </source>
</reference>
<evidence type="ECO:0000313" key="1">
    <source>
        <dbReference type="EMBL" id="DAE25443.1"/>
    </source>
</evidence>
<organism evidence="1">
    <name type="scientific">Siphoviridae sp. ct6d71</name>
    <dbReference type="NCBI Taxonomy" id="2826298"/>
    <lineage>
        <taxon>Viruses</taxon>
        <taxon>Duplodnaviria</taxon>
        <taxon>Heunggongvirae</taxon>
        <taxon>Uroviricota</taxon>
        <taxon>Caudoviricetes</taxon>
    </lineage>
</organism>
<dbReference type="EMBL" id="BK015797">
    <property type="protein sequence ID" value="DAE25443.1"/>
    <property type="molecule type" value="Genomic_DNA"/>
</dbReference>
<sequence>MSELYCYRPKKVEVYRYTGDKNDLDSFVAWTKTLPHKFCDLYDDDKNLIMSNVDFICERMLDNHPFPYGNQFLIEYLKTGKPLVYDMILGYQGYRAWKLYIGFEFDLMFQSFKPETLPKDFSDLNNHAYKIYIQNQDCWLKQCGSALKKTFYATSYEQGTLFHSRWEAMDFIEKNHLSERYDIVPGYYTREGKLVLDP</sequence>
<accession>A0A8S5R2X1</accession>
<name>A0A8S5R2X1_9CAUD</name>
<proteinExistence type="predicted"/>
<protein>
    <submittedName>
        <fullName evidence="1">Uncharacterized protein</fullName>
    </submittedName>
</protein>